<dbReference type="Ensembl" id="ENSCSAVT00000003360.1">
    <property type="protein sequence ID" value="ENSCSAVP00000003309.1"/>
    <property type="gene ID" value="ENSCSAVG00000001974.1"/>
</dbReference>
<evidence type="ECO:0000313" key="4">
    <source>
        <dbReference type="Proteomes" id="UP000007875"/>
    </source>
</evidence>
<feature type="region of interest" description="Disordered" evidence="2">
    <location>
        <begin position="215"/>
        <end position="234"/>
    </location>
</feature>
<reference evidence="4" key="1">
    <citation type="submission" date="2003-08" db="EMBL/GenBank/DDBJ databases">
        <authorList>
            <person name="Birren B."/>
            <person name="Nusbaum C."/>
            <person name="Abebe A."/>
            <person name="Abouelleil A."/>
            <person name="Adekoya E."/>
            <person name="Ait-zahra M."/>
            <person name="Allen N."/>
            <person name="Allen T."/>
            <person name="An P."/>
            <person name="Anderson M."/>
            <person name="Anderson S."/>
            <person name="Arachchi H."/>
            <person name="Armbruster J."/>
            <person name="Bachantsang P."/>
            <person name="Baldwin J."/>
            <person name="Barry A."/>
            <person name="Bayul T."/>
            <person name="Blitshsteyn B."/>
            <person name="Bloom T."/>
            <person name="Blye J."/>
            <person name="Boguslavskiy L."/>
            <person name="Borowsky M."/>
            <person name="Boukhgalter B."/>
            <person name="Brunache A."/>
            <person name="Butler J."/>
            <person name="Calixte N."/>
            <person name="Calvo S."/>
            <person name="Camarata J."/>
            <person name="Campo K."/>
            <person name="Chang J."/>
            <person name="Cheshatsang Y."/>
            <person name="Citroen M."/>
            <person name="Collymore A."/>
            <person name="Considine T."/>
            <person name="Cook A."/>
            <person name="Cooke P."/>
            <person name="Corum B."/>
            <person name="Cuomo C."/>
            <person name="David R."/>
            <person name="Dawoe T."/>
            <person name="Degray S."/>
            <person name="Dodge S."/>
            <person name="Dooley K."/>
            <person name="Dorje P."/>
            <person name="Dorjee K."/>
            <person name="Dorris L."/>
            <person name="Duffey N."/>
            <person name="Dupes A."/>
            <person name="Elkins T."/>
            <person name="Engels R."/>
            <person name="Erickson J."/>
            <person name="Farina A."/>
            <person name="Faro S."/>
            <person name="Ferreira P."/>
            <person name="Fischer H."/>
            <person name="Fitzgerald M."/>
            <person name="Foley K."/>
            <person name="Gage D."/>
            <person name="Galagan J."/>
            <person name="Gearin G."/>
            <person name="Gnerre S."/>
            <person name="Gnirke A."/>
            <person name="Goyette A."/>
            <person name="Graham J."/>
            <person name="Grandbois E."/>
            <person name="Gyaltsen K."/>
            <person name="Hafez N."/>
            <person name="Hagopian D."/>
            <person name="Hagos B."/>
            <person name="Hall J."/>
            <person name="Hatcher B."/>
            <person name="Heller A."/>
            <person name="Higgins H."/>
            <person name="Honan T."/>
            <person name="Horn A."/>
            <person name="Houde N."/>
            <person name="Hughes L."/>
            <person name="Hulme W."/>
            <person name="Husby E."/>
            <person name="Iliev I."/>
            <person name="Jaffe D."/>
            <person name="Jones C."/>
            <person name="Kamal M."/>
            <person name="Kamat A."/>
            <person name="Kamvysselis M."/>
            <person name="Karlsson E."/>
            <person name="Kells C."/>
            <person name="Kieu A."/>
            <person name="Kisner P."/>
            <person name="Kodira C."/>
            <person name="Kulbokas E."/>
            <person name="Labutti K."/>
            <person name="Lama D."/>
            <person name="Landers T."/>
            <person name="Leger J."/>
            <person name="Levine S."/>
            <person name="Lewis D."/>
            <person name="Lewis T."/>
            <person name="Lindblad-toh K."/>
            <person name="Liu X."/>
            <person name="Lokyitsang T."/>
            <person name="Lokyitsang Y."/>
            <person name="Lucien O."/>
            <person name="Lui A."/>
            <person name="Ma L.J."/>
            <person name="Mabbitt R."/>
            <person name="Macdonald J."/>
            <person name="Maclean C."/>
            <person name="Major J."/>
            <person name="Manning J."/>
            <person name="Marabella R."/>
            <person name="Maru K."/>
            <person name="Matthews C."/>
            <person name="Mauceli E."/>
            <person name="Mccarthy M."/>
            <person name="Mcdonough S."/>
            <person name="Mcghee T."/>
            <person name="Meldrim J."/>
            <person name="Meneus L."/>
            <person name="Mesirov J."/>
            <person name="Mihalev A."/>
            <person name="Mihova T."/>
            <person name="Mikkelsen T."/>
            <person name="Mlenga V."/>
            <person name="Moru K."/>
            <person name="Mozes J."/>
            <person name="Mulrain L."/>
            <person name="Munson G."/>
            <person name="Naylor J."/>
            <person name="Newes C."/>
            <person name="Nguyen C."/>
            <person name="Nguyen N."/>
            <person name="Nguyen T."/>
            <person name="Nicol R."/>
            <person name="Nielsen C."/>
            <person name="Nizzari M."/>
            <person name="Norbu C."/>
            <person name="Norbu N."/>
            <person name="O'donnell P."/>
            <person name="Okoawo O."/>
            <person name="O'leary S."/>
            <person name="Omotosho B."/>
            <person name="O'neill K."/>
            <person name="Osman S."/>
            <person name="Parker S."/>
            <person name="Perrin D."/>
            <person name="Phunkhang P."/>
            <person name="Piqani B."/>
            <person name="Purcell S."/>
            <person name="Rachupka T."/>
            <person name="Ramasamy U."/>
            <person name="Rameau R."/>
            <person name="Ray V."/>
            <person name="Raymond C."/>
            <person name="Retta R."/>
            <person name="Richardson S."/>
            <person name="Rise C."/>
            <person name="Rodriguez J."/>
            <person name="Rogers J."/>
            <person name="Rogov P."/>
            <person name="Rutman M."/>
            <person name="Schupbach R."/>
            <person name="Seaman C."/>
            <person name="Settipalli S."/>
            <person name="Sharpe T."/>
            <person name="Sheridan J."/>
            <person name="Sherpa N."/>
            <person name="Shi J."/>
            <person name="Smirnov S."/>
            <person name="Smith C."/>
            <person name="Sougnez C."/>
            <person name="Spencer B."/>
            <person name="Stalker J."/>
            <person name="Stange-thomann N."/>
            <person name="Stavropoulos S."/>
            <person name="Stetson K."/>
            <person name="Stone C."/>
            <person name="Stone S."/>
            <person name="Stubbs M."/>
            <person name="Talamas J."/>
            <person name="Tchuinga P."/>
            <person name="Tenzing P."/>
            <person name="Tesfaye S."/>
            <person name="Theodore J."/>
            <person name="Thoulutsang Y."/>
            <person name="Topham K."/>
            <person name="Towey S."/>
            <person name="Tsamla T."/>
            <person name="Tsomo N."/>
            <person name="Vallee D."/>
            <person name="Vassiliev H."/>
            <person name="Venkataraman V."/>
            <person name="Vinson J."/>
            <person name="Vo A."/>
            <person name="Wade C."/>
            <person name="Wang S."/>
            <person name="Wangchuk T."/>
            <person name="Wangdi T."/>
            <person name="Whittaker C."/>
            <person name="Wilkinson J."/>
            <person name="Wu Y."/>
            <person name="Wyman D."/>
            <person name="Yadav S."/>
            <person name="Yang S."/>
            <person name="Yang X."/>
            <person name="Yeager S."/>
            <person name="Yee E."/>
            <person name="Young G."/>
            <person name="Zainoun J."/>
            <person name="Zembeck L."/>
            <person name="Zimmer A."/>
            <person name="Zody M."/>
            <person name="Lander E."/>
        </authorList>
    </citation>
    <scope>NUCLEOTIDE SEQUENCE [LARGE SCALE GENOMIC DNA]</scope>
</reference>
<protein>
    <submittedName>
        <fullName evidence="3">Uncharacterized protein</fullName>
    </submittedName>
</protein>
<accession>H2YDB1</accession>
<organism evidence="3 4">
    <name type="scientific">Ciona savignyi</name>
    <name type="common">Pacific transparent sea squirt</name>
    <dbReference type="NCBI Taxonomy" id="51511"/>
    <lineage>
        <taxon>Eukaryota</taxon>
        <taxon>Metazoa</taxon>
        <taxon>Chordata</taxon>
        <taxon>Tunicata</taxon>
        <taxon>Ascidiacea</taxon>
        <taxon>Phlebobranchia</taxon>
        <taxon>Cionidae</taxon>
        <taxon>Ciona</taxon>
    </lineage>
</organism>
<sequence>MQEMLELSVDVRQQKLQQINTDQQLAAEQLDITDERLKELETEMMGLEKEGSNLATKVEEHRSKEREWREKISDDARELEKATNKQSMLIKKKEDSLRKIRDLGSLPQDAFDKYQGLSHRQLMKRLDECNQELKKYSHVNKKALDQFVSFSEQKEKLLGRKSEIDRGKEAIIHLMSHLEQQKYEAIQFTFRQVSKNFSEVFLKLVPGGKATLIMKRGDSPQDSSESASMVDQFV</sequence>
<proteinExistence type="predicted"/>
<dbReference type="InterPro" id="IPR027417">
    <property type="entry name" value="P-loop_NTPase"/>
</dbReference>
<evidence type="ECO:0000256" key="1">
    <source>
        <dbReference type="SAM" id="Coils"/>
    </source>
</evidence>
<feature type="compositionally biased region" description="Polar residues" evidence="2">
    <location>
        <begin position="220"/>
        <end position="234"/>
    </location>
</feature>
<feature type="region of interest" description="Disordered" evidence="2">
    <location>
        <begin position="47"/>
        <end position="69"/>
    </location>
</feature>
<dbReference type="HOGENOM" id="CLU_1187314_0_0_1"/>
<feature type="coiled-coil region" evidence="1">
    <location>
        <begin position="119"/>
        <end position="146"/>
    </location>
</feature>
<evidence type="ECO:0000256" key="2">
    <source>
        <dbReference type="SAM" id="MobiDB-lite"/>
    </source>
</evidence>
<reference evidence="3" key="2">
    <citation type="submission" date="2025-08" db="UniProtKB">
        <authorList>
            <consortium name="Ensembl"/>
        </authorList>
    </citation>
    <scope>IDENTIFICATION</scope>
</reference>
<dbReference type="Proteomes" id="UP000007875">
    <property type="component" value="Unassembled WGS sequence"/>
</dbReference>
<dbReference type="AlphaFoldDB" id="H2YDB1"/>
<keyword evidence="4" id="KW-1185">Reference proteome</keyword>
<evidence type="ECO:0000313" key="3">
    <source>
        <dbReference type="Ensembl" id="ENSCSAVP00000003309.1"/>
    </source>
</evidence>
<dbReference type="GeneTree" id="ENSGT00940000169262"/>
<reference evidence="3" key="3">
    <citation type="submission" date="2025-09" db="UniProtKB">
        <authorList>
            <consortium name="Ensembl"/>
        </authorList>
    </citation>
    <scope>IDENTIFICATION</scope>
</reference>
<name>H2YDB1_CIOSA</name>
<dbReference type="Gene3D" id="3.40.50.300">
    <property type="entry name" value="P-loop containing nucleotide triphosphate hydrolases"/>
    <property type="match status" value="1"/>
</dbReference>
<keyword evidence="1" id="KW-0175">Coiled coil</keyword>
<dbReference type="PANTHER" id="PTHR43977">
    <property type="entry name" value="STRUCTURAL MAINTENANCE OF CHROMOSOMES PROTEIN 3"/>
    <property type="match status" value="1"/>
</dbReference>